<comment type="caution">
    <text evidence="2">The sequence shown here is derived from an EMBL/GenBank/DDBJ whole genome shotgun (WGS) entry which is preliminary data.</text>
</comment>
<sequence length="328" mass="35087">MDSVQEMAGANRVVEICADVNAGEDVLVVSDWETATVAERVAAAATERGATVTMTLMDPREYDGNEPEPSVAAAMHEVDVIITPVHRSITHSSEMKSALAAGARGISMVKFTPQQLKTGGLYADYDRMRPYCDELATKFTAASKAHITSPQGTDVVVGLEGRSGNSHPGIADEPGSFTSLVHIEANIAPVEGTTTGTVVFDGAIPNLDIGVLENDVVMEIEDGVVTDVSGGIEAETITRVWEAHDDPAVYNIAQLAVGMNPECRSFNGWFSNDHGRYGNVHFGIGTSSNLGGETRAPVHFDAMMGEPTLRLDDEIVIKDGEFTFFEWP</sequence>
<reference evidence="2" key="1">
    <citation type="journal article" date="2022" name="Syst. Appl. Microbiol.">
        <title>Natronocalculus amylovorans gen. nov., sp. nov., and Natranaeroarchaeum aerophilus sp. nov., dominant culturable amylolytic natronoarchaea from hypersaline soda lakes in southwestern Siberia.</title>
        <authorList>
            <person name="Sorokin D.Y."/>
            <person name="Elcheninov A.G."/>
            <person name="Khizhniak T.V."/>
            <person name="Koenen M."/>
            <person name="Bale N.J."/>
            <person name="Damste J.S.S."/>
            <person name="Kublanov I.V."/>
        </authorList>
    </citation>
    <scope>NUCLEOTIDE SEQUENCE</scope>
    <source>
        <strain evidence="2">AArc-St2</strain>
    </source>
</reference>
<proteinExistence type="predicted"/>
<dbReference type="GO" id="GO:0046872">
    <property type="term" value="F:metal ion binding"/>
    <property type="evidence" value="ECO:0007669"/>
    <property type="project" value="UniProtKB-KW"/>
</dbReference>
<keyword evidence="1" id="KW-0479">Metal-binding</keyword>
<dbReference type="SUPFAM" id="SSF144052">
    <property type="entry name" value="Thermophilic metalloprotease-like"/>
    <property type="match status" value="1"/>
</dbReference>
<evidence type="ECO:0000313" key="3">
    <source>
        <dbReference type="Proteomes" id="UP001203207"/>
    </source>
</evidence>
<protein>
    <recommendedName>
        <fullName evidence="4">Leucyl aminopeptidase</fullName>
    </recommendedName>
</protein>
<reference evidence="2" key="2">
    <citation type="submission" date="2022-02" db="EMBL/GenBank/DDBJ databases">
        <authorList>
            <person name="Elcheninov A.G."/>
            <person name="Sorokin D.Y."/>
            <person name="Kublanov I.V."/>
        </authorList>
    </citation>
    <scope>NUCLEOTIDE SEQUENCE</scope>
    <source>
        <strain evidence="2">AArc-St2</strain>
    </source>
</reference>
<dbReference type="Proteomes" id="UP001203207">
    <property type="component" value="Unassembled WGS sequence"/>
</dbReference>
<organism evidence="2 3">
    <name type="scientific">Natronocalculus amylovorans</name>
    <dbReference type="NCBI Taxonomy" id="2917812"/>
    <lineage>
        <taxon>Archaea</taxon>
        <taxon>Methanobacteriati</taxon>
        <taxon>Methanobacteriota</taxon>
        <taxon>Stenosarchaea group</taxon>
        <taxon>Halobacteria</taxon>
        <taxon>Halobacteriales</taxon>
        <taxon>Haloferacaceae</taxon>
        <taxon>Natronocalculus</taxon>
    </lineage>
</organism>
<evidence type="ECO:0008006" key="4">
    <source>
        <dbReference type="Google" id="ProtNLM"/>
    </source>
</evidence>
<dbReference type="RefSeq" id="WP_250585618.1">
    <property type="nucleotide sequence ID" value="NZ_JAKRVX010000008.1"/>
</dbReference>
<dbReference type="PANTHER" id="PTHR34448">
    <property type="entry name" value="AMINOPEPTIDASE"/>
    <property type="match status" value="1"/>
</dbReference>
<evidence type="ECO:0000256" key="1">
    <source>
        <dbReference type="ARBA" id="ARBA00022723"/>
    </source>
</evidence>
<name>A0AAE3FZ86_9EURY</name>
<dbReference type="AlphaFoldDB" id="A0AAE3FZ86"/>
<dbReference type="InterPro" id="IPR058739">
    <property type="entry name" value="NicX"/>
</dbReference>
<keyword evidence="3" id="KW-1185">Reference proteome</keyword>
<dbReference type="PANTHER" id="PTHR34448:SF1">
    <property type="entry name" value="BLL6088 PROTEIN"/>
    <property type="match status" value="1"/>
</dbReference>
<evidence type="ECO:0000313" key="2">
    <source>
        <dbReference type="EMBL" id="MCL9818138.1"/>
    </source>
</evidence>
<dbReference type="EMBL" id="JAKRVX010000008">
    <property type="protein sequence ID" value="MCL9818138.1"/>
    <property type="molecule type" value="Genomic_DNA"/>
</dbReference>
<dbReference type="InterPro" id="IPR052170">
    <property type="entry name" value="M29_Exopeptidase"/>
</dbReference>
<dbReference type="Pfam" id="PF26233">
    <property type="entry name" value="NicX"/>
    <property type="match status" value="1"/>
</dbReference>
<gene>
    <name evidence="2" type="ORF">AArcSt2_14435</name>
</gene>
<accession>A0AAE3FZ86</accession>